<reference evidence="1 2" key="1">
    <citation type="submission" date="2010-04" db="EMBL/GenBank/DDBJ databases">
        <title>The Genome Sequence of Escherichia coli H386.</title>
        <authorList>
            <consortium name="The Broad Institute Genome Sequencing Platform"/>
            <consortium name="The Broad Institute Genome Sequencing Center for Infectious Disease"/>
            <person name="Feldgarden M."/>
            <person name="Gordon D.M."/>
            <person name="Johnson J.R."/>
            <person name="Johnston B.D."/>
            <person name="Young S."/>
            <person name="Zeng Q."/>
            <person name="Koehrsen M."/>
            <person name="Alvarado L."/>
            <person name="Berlin A.M."/>
            <person name="Borenstein D."/>
            <person name="Chapman S.B."/>
            <person name="Chen Z."/>
            <person name="Engels R."/>
            <person name="Freedman E."/>
            <person name="Gellesch M."/>
            <person name="Goldberg J."/>
            <person name="Griggs A."/>
            <person name="Gujja S."/>
            <person name="Heilman E.R."/>
            <person name="Heiman D.I."/>
            <person name="Hepburn T.A."/>
            <person name="Howarth C."/>
            <person name="Jen D."/>
            <person name="Larson L."/>
            <person name="Mehta T."/>
            <person name="Park D."/>
            <person name="Pearson M."/>
            <person name="Richards J."/>
            <person name="Roberts A."/>
            <person name="Saif S."/>
            <person name="Shea T.D."/>
            <person name="Shenoy N."/>
            <person name="Sisk P."/>
            <person name="Stolte C."/>
            <person name="Sykes S.N."/>
            <person name="Walk T."/>
            <person name="White J."/>
            <person name="Yandava C."/>
            <person name="Haas B."/>
            <person name="Henn M.R."/>
            <person name="Nusbaum C."/>
            <person name="Birren B."/>
        </authorList>
    </citation>
    <scope>NUCLEOTIDE SEQUENCE [LARGE SCALE GENOMIC DNA]</scope>
    <source>
        <strain evidence="1 2">H386</strain>
    </source>
</reference>
<comment type="caution">
    <text evidence="1">The sequence shown here is derived from an EMBL/GenBank/DDBJ whole genome shotgun (WGS) entry which is preliminary data.</text>
</comment>
<evidence type="ECO:0000313" key="2">
    <source>
        <dbReference type="Proteomes" id="UP000193045"/>
    </source>
</evidence>
<dbReference type="RefSeq" id="WP_085480194.1">
    <property type="nucleotide sequence ID" value="NZ_ADJB01000105.1"/>
</dbReference>
<sequence length="137" mass="16229">MNNIRPNLNPVREGTADMMNRLNFYDTSFACLHFLMIDFDNDMQEMKRKKDFHPLMLLNKHDRASLDLEVRNIIRVSLASKMLDIQSEELLSADLYFEKQDELDIGEDARIIAYVFRDFVKQRIEAAIKTIEEERNI</sequence>
<dbReference type="Proteomes" id="UP000193045">
    <property type="component" value="Unassembled WGS sequence"/>
</dbReference>
<evidence type="ECO:0000313" key="1">
    <source>
        <dbReference type="EMBL" id="OSK98851.1"/>
    </source>
</evidence>
<name>A0A1X3J827_ECOLX</name>
<protein>
    <submittedName>
        <fullName evidence="1">Uncharacterized protein</fullName>
    </submittedName>
</protein>
<gene>
    <name evidence="1" type="ORF">ECVG_05225</name>
</gene>
<dbReference type="AlphaFoldDB" id="A0A1X3J827"/>
<dbReference type="EMBL" id="ADJB01000105">
    <property type="protein sequence ID" value="OSK98851.1"/>
    <property type="molecule type" value="Genomic_DNA"/>
</dbReference>
<proteinExistence type="predicted"/>
<organism evidence="1 2">
    <name type="scientific">Escherichia coli H386</name>
    <dbReference type="NCBI Taxonomy" id="656397"/>
    <lineage>
        <taxon>Bacteria</taxon>
        <taxon>Pseudomonadati</taxon>
        <taxon>Pseudomonadota</taxon>
        <taxon>Gammaproteobacteria</taxon>
        <taxon>Enterobacterales</taxon>
        <taxon>Enterobacteriaceae</taxon>
        <taxon>Escherichia</taxon>
    </lineage>
</organism>
<accession>A0A1X3J827</accession>